<dbReference type="InterPro" id="IPR029058">
    <property type="entry name" value="AB_hydrolase_fold"/>
</dbReference>
<evidence type="ECO:0000256" key="1">
    <source>
        <dbReference type="SAM" id="SignalP"/>
    </source>
</evidence>
<dbReference type="RefSeq" id="WP_310837703.1">
    <property type="nucleotide sequence ID" value="NZ_JAVLSM010000008.1"/>
</dbReference>
<gene>
    <name evidence="2" type="ORF">RJN63_15490</name>
</gene>
<feature type="signal peptide" evidence="1">
    <location>
        <begin position="1"/>
        <end position="28"/>
    </location>
</feature>
<comment type="caution">
    <text evidence="2">The sequence shown here is derived from an EMBL/GenBank/DDBJ whole genome shotgun (WGS) entry which is preliminary data.</text>
</comment>
<accession>A0AAE4G9E9</accession>
<reference evidence="2" key="1">
    <citation type="submission" date="2023-02" db="EMBL/GenBank/DDBJ databases">
        <title>Description of Herbaspirillum huttiense subsp. nephrolepsisexaltata and Herbaspirillum huttiense subsp. lycopersicon.</title>
        <authorList>
            <person name="Poudel M."/>
            <person name="Sharma A."/>
            <person name="Goss E."/>
            <person name="Tapia J.H."/>
            <person name="Harmon C.M."/>
            <person name="Jones J.B."/>
        </authorList>
    </citation>
    <scope>NUCLEOTIDE SEQUENCE</scope>
    <source>
        <strain evidence="2">NC40101</strain>
    </source>
</reference>
<dbReference type="PANTHER" id="PTHR35560">
    <property type="entry name" value="BLL0132 PROTEIN"/>
    <property type="match status" value="1"/>
</dbReference>
<dbReference type="SUPFAM" id="SSF53474">
    <property type="entry name" value="alpha/beta-Hydrolases"/>
    <property type="match status" value="1"/>
</dbReference>
<feature type="chain" id="PRO_5042171755" description="Alpha/beta hydrolase" evidence="1">
    <location>
        <begin position="29"/>
        <end position="358"/>
    </location>
</feature>
<organism evidence="2">
    <name type="scientific">Herbaspirillum huttiense subsp. nephrolepidis</name>
    <dbReference type="NCBI Taxonomy" id="3075126"/>
    <lineage>
        <taxon>Bacteria</taxon>
        <taxon>Pseudomonadati</taxon>
        <taxon>Pseudomonadota</taxon>
        <taxon>Betaproteobacteria</taxon>
        <taxon>Burkholderiales</taxon>
        <taxon>Oxalobacteraceae</taxon>
        <taxon>Herbaspirillum</taxon>
    </lineage>
</organism>
<sequence length="358" mass="39047">MVRLAPLVRSVRFSALLIAALWALPAAAESSSSSPPAPAQARQALSLGSTPYTMAVYANADLNDLPSHVERAVIIVHGVKRNAVDYFALGQHLLQQAALTSGNTLLLAPNFMARKDAGLLPGMPIWAGNGWMQGAASIRGVTGISSFAALDDLVRWLAEPRRFPDLREIVLIGHSAGAQLMQRYALLNPVAETLQSAGIQVRYIISSPSSYLYVSPERPQAGAFAVPAAAPCPQYDHYRYGLVAPPAYLVQQHLEARQLWARYATRDVRYLVGGRDVDPQHRFLDRSCGAALQGPTRLARQLAYRDYEQFLAGQWQIPIHHPQQVIPDAAHGAPRLYRSPLVPGLIFAQPAQQPPAQH</sequence>
<evidence type="ECO:0008006" key="3">
    <source>
        <dbReference type="Google" id="ProtNLM"/>
    </source>
</evidence>
<evidence type="ECO:0000313" key="2">
    <source>
        <dbReference type="EMBL" id="MDT0338247.1"/>
    </source>
</evidence>
<dbReference type="EMBL" id="JAVRAA010000007">
    <property type="protein sequence ID" value="MDT0338247.1"/>
    <property type="molecule type" value="Genomic_DNA"/>
</dbReference>
<name>A0AAE4G9E9_9BURK</name>
<dbReference type="AlphaFoldDB" id="A0AAE4G9E9"/>
<dbReference type="Gene3D" id="3.40.50.1820">
    <property type="entry name" value="alpha/beta hydrolase"/>
    <property type="match status" value="1"/>
</dbReference>
<keyword evidence="1" id="KW-0732">Signal</keyword>
<dbReference type="PANTHER" id="PTHR35560:SF3">
    <property type="entry name" value="PEPTIDASE S9 PROLYL OLIGOPEPTIDASE CATALYTIC DOMAIN-CONTAINING PROTEIN"/>
    <property type="match status" value="1"/>
</dbReference>
<protein>
    <recommendedName>
        <fullName evidence="3">Alpha/beta hydrolase</fullName>
    </recommendedName>
</protein>
<proteinExistence type="predicted"/>